<organism evidence="1 2">
    <name type="scientific">Avena sativa</name>
    <name type="common">Oat</name>
    <dbReference type="NCBI Taxonomy" id="4498"/>
    <lineage>
        <taxon>Eukaryota</taxon>
        <taxon>Viridiplantae</taxon>
        <taxon>Streptophyta</taxon>
        <taxon>Embryophyta</taxon>
        <taxon>Tracheophyta</taxon>
        <taxon>Spermatophyta</taxon>
        <taxon>Magnoliopsida</taxon>
        <taxon>Liliopsida</taxon>
        <taxon>Poales</taxon>
        <taxon>Poaceae</taxon>
        <taxon>BOP clade</taxon>
        <taxon>Pooideae</taxon>
        <taxon>Poodae</taxon>
        <taxon>Poeae</taxon>
        <taxon>Poeae Chloroplast Group 1 (Aveneae type)</taxon>
        <taxon>Aveninae</taxon>
        <taxon>Avena</taxon>
    </lineage>
</organism>
<reference evidence="1" key="1">
    <citation type="submission" date="2021-05" db="EMBL/GenBank/DDBJ databases">
        <authorList>
            <person name="Scholz U."/>
            <person name="Mascher M."/>
            <person name="Fiebig A."/>
        </authorList>
    </citation>
    <scope>NUCLEOTIDE SEQUENCE [LARGE SCALE GENOMIC DNA]</scope>
</reference>
<reference evidence="1" key="2">
    <citation type="submission" date="2025-09" db="UniProtKB">
        <authorList>
            <consortium name="EnsemblPlants"/>
        </authorList>
    </citation>
    <scope>IDENTIFICATION</scope>
</reference>
<protein>
    <submittedName>
        <fullName evidence="1">Uncharacterized protein</fullName>
    </submittedName>
</protein>
<evidence type="ECO:0000313" key="1">
    <source>
        <dbReference type="EnsemblPlants" id="AVESA.00010b.r2.6CG1122670.2.CDS.1"/>
    </source>
</evidence>
<proteinExistence type="predicted"/>
<dbReference type="EnsemblPlants" id="AVESA.00010b.r2.6CG1122670.2">
    <property type="protein sequence ID" value="AVESA.00010b.r2.6CG1122670.2.CDS.1"/>
    <property type="gene ID" value="AVESA.00010b.r2.6CG1122670"/>
</dbReference>
<accession>A0ACD5Z3J2</accession>
<evidence type="ECO:0000313" key="2">
    <source>
        <dbReference type="Proteomes" id="UP001732700"/>
    </source>
</evidence>
<sequence>MDSPPVPRELLVDIFLRLPDPADLVRAAAACVSFRSIVADRSFLRQYRKLHAPPLLGFIVGRNNFQPATAPAASAVALAADFSFAFLPSSSNWLIEDVCDGRVLLYEIRRKKGIAFTFIDLVVCDPLHRQYLLLPPIPDEVFTSVEKWHTFLVPPADNGVKEEAAEETSFRVIWMARCGDKLVALVFSSGTGQWQAGPSHSWSDSFPCLLSRTGEITLSLPQYAYGCFYWVTTCRKKLLVLDTGRMEFSIADAPPEAKGFDCMNTNIVVVEAGEGRPGMFVLPVPDDTTTDLKFIIRHNSGGSSGQWKLDKTISLGFRYYFAGSMGRLLFLCFGRSHIATFYHHCCRHRQ</sequence>
<name>A0ACD5Z3J2_AVESA</name>
<dbReference type="Proteomes" id="UP001732700">
    <property type="component" value="Chromosome 6C"/>
</dbReference>
<keyword evidence="2" id="KW-1185">Reference proteome</keyword>